<dbReference type="OrthoDB" id="9764248at2"/>
<dbReference type="PANTHER" id="PTHR24286:SF384">
    <property type="entry name" value="P450, PUTATIVE (EUROFUNG)-RELATED"/>
    <property type="match status" value="1"/>
</dbReference>
<evidence type="ECO:0000256" key="7">
    <source>
        <dbReference type="PIRSR" id="PIRSR602403-1"/>
    </source>
</evidence>
<comment type="similarity">
    <text evidence="1 8">Belongs to the cytochrome P450 family.</text>
</comment>
<dbReference type="GO" id="GO:0004497">
    <property type="term" value="F:monooxygenase activity"/>
    <property type="evidence" value="ECO:0007669"/>
    <property type="project" value="UniProtKB-KW"/>
</dbReference>
<evidence type="ECO:0000313" key="10">
    <source>
        <dbReference type="EMBL" id="EDM77856.1"/>
    </source>
</evidence>
<dbReference type="RefSeq" id="WP_006972991.1">
    <property type="nucleotide sequence ID" value="NZ_ABCS01000039.1"/>
</dbReference>
<dbReference type="STRING" id="391625.PPSIR1_01477"/>
<protein>
    <submittedName>
        <fullName evidence="10">Cytochrome P450</fullName>
    </submittedName>
</protein>
<keyword evidence="6 8" id="KW-0503">Monooxygenase</keyword>
<dbReference type="Pfam" id="PF00067">
    <property type="entry name" value="p450"/>
    <property type="match status" value="1"/>
</dbReference>
<dbReference type="InterPro" id="IPR017972">
    <property type="entry name" value="Cyt_P450_CS"/>
</dbReference>
<dbReference type="Gene3D" id="1.10.630.10">
    <property type="entry name" value="Cytochrome P450"/>
    <property type="match status" value="1"/>
</dbReference>
<feature type="region of interest" description="Disordered" evidence="9">
    <location>
        <begin position="1"/>
        <end position="25"/>
    </location>
</feature>
<evidence type="ECO:0000256" key="6">
    <source>
        <dbReference type="ARBA" id="ARBA00023033"/>
    </source>
</evidence>
<dbReference type="PRINTS" id="PR00385">
    <property type="entry name" value="P450"/>
</dbReference>
<comment type="caution">
    <text evidence="10">The sequence shown here is derived from an EMBL/GenBank/DDBJ whole genome shotgun (WGS) entry which is preliminary data.</text>
</comment>
<evidence type="ECO:0000256" key="4">
    <source>
        <dbReference type="ARBA" id="ARBA00023002"/>
    </source>
</evidence>
<reference evidence="10 11" key="1">
    <citation type="submission" date="2007-06" db="EMBL/GenBank/DDBJ databases">
        <authorList>
            <person name="Shimkets L."/>
            <person name="Ferriera S."/>
            <person name="Johnson J."/>
            <person name="Kravitz S."/>
            <person name="Beeson K."/>
            <person name="Sutton G."/>
            <person name="Rogers Y.-H."/>
            <person name="Friedman R."/>
            <person name="Frazier M."/>
            <person name="Venter J.C."/>
        </authorList>
    </citation>
    <scope>NUCLEOTIDE SEQUENCE [LARGE SCALE GENOMIC DNA]</scope>
    <source>
        <strain evidence="10 11">SIR-1</strain>
    </source>
</reference>
<feature type="compositionally biased region" description="Basic residues" evidence="9">
    <location>
        <begin position="1"/>
        <end position="11"/>
    </location>
</feature>
<evidence type="ECO:0000313" key="11">
    <source>
        <dbReference type="Proteomes" id="UP000005801"/>
    </source>
</evidence>
<dbReference type="GO" id="GO:0005506">
    <property type="term" value="F:iron ion binding"/>
    <property type="evidence" value="ECO:0007669"/>
    <property type="project" value="InterPro"/>
</dbReference>
<dbReference type="CDD" id="cd11044">
    <property type="entry name" value="CYP120A1_CYP26-like"/>
    <property type="match status" value="1"/>
</dbReference>
<evidence type="ECO:0000256" key="9">
    <source>
        <dbReference type="SAM" id="MobiDB-lite"/>
    </source>
</evidence>
<dbReference type="PROSITE" id="PS00086">
    <property type="entry name" value="CYTOCHROME_P450"/>
    <property type="match status" value="1"/>
</dbReference>
<keyword evidence="5 7" id="KW-0408">Iron</keyword>
<dbReference type="eggNOG" id="COG2124">
    <property type="taxonomic scope" value="Bacteria"/>
</dbReference>
<evidence type="ECO:0000256" key="1">
    <source>
        <dbReference type="ARBA" id="ARBA00010617"/>
    </source>
</evidence>
<dbReference type="GO" id="GO:0016125">
    <property type="term" value="P:sterol metabolic process"/>
    <property type="evidence" value="ECO:0007669"/>
    <property type="project" value="TreeGrafter"/>
</dbReference>
<gene>
    <name evidence="10" type="ORF">PPSIR1_01477</name>
</gene>
<dbReference type="Proteomes" id="UP000005801">
    <property type="component" value="Unassembled WGS sequence"/>
</dbReference>
<dbReference type="PANTHER" id="PTHR24286">
    <property type="entry name" value="CYTOCHROME P450 26"/>
    <property type="match status" value="1"/>
</dbReference>
<proteinExistence type="inferred from homology"/>
<keyword evidence="2 7" id="KW-0349">Heme</keyword>
<dbReference type="PRINTS" id="PR00465">
    <property type="entry name" value="EP450IV"/>
</dbReference>
<accession>A6G8E6</accession>
<keyword evidence="3 7" id="KW-0479">Metal-binding</keyword>
<dbReference type="GO" id="GO:0020037">
    <property type="term" value="F:heme binding"/>
    <property type="evidence" value="ECO:0007669"/>
    <property type="project" value="InterPro"/>
</dbReference>
<comment type="cofactor">
    <cofactor evidence="7">
        <name>heme</name>
        <dbReference type="ChEBI" id="CHEBI:30413"/>
    </cofactor>
</comment>
<dbReference type="EMBL" id="ABCS01000039">
    <property type="protein sequence ID" value="EDM77856.1"/>
    <property type="molecule type" value="Genomic_DNA"/>
</dbReference>
<evidence type="ECO:0000256" key="8">
    <source>
        <dbReference type="RuleBase" id="RU000461"/>
    </source>
</evidence>
<dbReference type="InterPro" id="IPR002403">
    <property type="entry name" value="Cyt_P450_E_grp-IV"/>
</dbReference>
<dbReference type="GO" id="GO:0016705">
    <property type="term" value="F:oxidoreductase activity, acting on paired donors, with incorporation or reduction of molecular oxygen"/>
    <property type="evidence" value="ECO:0007669"/>
    <property type="project" value="InterPro"/>
</dbReference>
<organism evidence="10 11">
    <name type="scientific">Plesiocystis pacifica SIR-1</name>
    <dbReference type="NCBI Taxonomy" id="391625"/>
    <lineage>
        <taxon>Bacteria</taxon>
        <taxon>Pseudomonadati</taxon>
        <taxon>Myxococcota</taxon>
        <taxon>Polyangia</taxon>
        <taxon>Nannocystales</taxon>
        <taxon>Nannocystaceae</taxon>
        <taxon>Plesiocystis</taxon>
    </lineage>
</organism>
<dbReference type="InterPro" id="IPR036396">
    <property type="entry name" value="Cyt_P450_sf"/>
</dbReference>
<evidence type="ECO:0000256" key="2">
    <source>
        <dbReference type="ARBA" id="ARBA00022617"/>
    </source>
</evidence>
<keyword evidence="4 8" id="KW-0560">Oxidoreductase</keyword>
<evidence type="ECO:0000256" key="5">
    <source>
        <dbReference type="ARBA" id="ARBA00023004"/>
    </source>
</evidence>
<keyword evidence="11" id="KW-1185">Reference proteome</keyword>
<dbReference type="SUPFAM" id="SSF48264">
    <property type="entry name" value="Cytochrome P450"/>
    <property type="match status" value="1"/>
</dbReference>
<evidence type="ECO:0000256" key="3">
    <source>
        <dbReference type="ARBA" id="ARBA00022723"/>
    </source>
</evidence>
<dbReference type="InterPro" id="IPR001128">
    <property type="entry name" value="Cyt_P450"/>
</dbReference>
<name>A6G8E6_9BACT</name>
<sequence length="464" mass="51936">MDGFRASKRGRGGGSPRPPGKRGLPIIGETIEFLRDPTAFTTSRHDRFGSIFHTHILGKPTVFMRGAAANHWIYAGDGKYLRNEWSPAIQRLLGQTSMAMIDGDEHKARRKLLAPHFKRTVMGECVPPMLRVARKHLRRWQTDSELGPIAIVPRMRALAFEITATYVLGEFSDLGVELDAFSRDFETTTNGMFVLAPVALPGTAFARAVAARERMFTVLDDLVRRRDAEERSSPDVLSTLLRVRDDQGRPLPRSTIVDELHLLLFAGHDTTVVATSNAVFHLAQHPEVAAKARAEQDAMDTRAYTLESLRAMPYLEAIIKESMRLIPPIGGAFRVMTRDEEYGGFTIPEGWRIAIGPRSVHRDPELYPQPDRFRPERWLDAAENDARPPFSWIPFGGGPRTCLGMHFAMLEMHMVLAMLLRGHEWALSPGQDLGHHNLPFPLPKGGAIVELRPRDAKGEAKARV</sequence>
<dbReference type="AlphaFoldDB" id="A6G8E6"/>
<feature type="binding site" description="axial binding residue" evidence="7">
    <location>
        <position position="402"/>
    </location>
    <ligand>
        <name>heme</name>
        <dbReference type="ChEBI" id="CHEBI:30413"/>
    </ligand>
    <ligandPart>
        <name>Fe</name>
        <dbReference type="ChEBI" id="CHEBI:18248"/>
    </ligandPart>
</feature>